<dbReference type="InterPro" id="IPR033740">
    <property type="entry name" value="Pept_M24B"/>
</dbReference>
<dbReference type="InterPro" id="IPR032416">
    <property type="entry name" value="Peptidase_M24_C"/>
</dbReference>
<dbReference type="Pfam" id="PF01321">
    <property type="entry name" value="Creatinase_N"/>
    <property type="match status" value="1"/>
</dbReference>
<dbReference type="InterPro" id="IPR029149">
    <property type="entry name" value="Creatin/AminoP/Spt16_N"/>
</dbReference>
<evidence type="ECO:0000259" key="6">
    <source>
        <dbReference type="Pfam" id="PF16188"/>
    </source>
</evidence>
<dbReference type="FunFam" id="3.40.350.10:FF:000003">
    <property type="entry name" value="Xaa-pro aminopeptidase P"/>
    <property type="match status" value="1"/>
</dbReference>
<feature type="domain" description="Creatinase N-terminal" evidence="5">
    <location>
        <begin position="115"/>
        <end position="240"/>
    </location>
</feature>
<dbReference type="Pfam" id="PF16188">
    <property type="entry name" value="Peptidase_M24_C"/>
    <property type="match status" value="1"/>
</dbReference>
<evidence type="ECO:0000259" key="4">
    <source>
        <dbReference type="Pfam" id="PF00557"/>
    </source>
</evidence>
<dbReference type="Gene3D" id="3.40.350.10">
    <property type="entry name" value="Creatinase/prolidase N-terminal domain"/>
    <property type="match status" value="2"/>
</dbReference>
<dbReference type="SUPFAM" id="SSF55920">
    <property type="entry name" value="Creatinase/aminopeptidase"/>
    <property type="match status" value="1"/>
</dbReference>
<evidence type="ECO:0008006" key="9">
    <source>
        <dbReference type="Google" id="ProtNLM"/>
    </source>
</evidence>
<organism evidence="7 8">
    <name type="scientific">Trichomalopsis sarcophagae</name>
    <dbReference type="NCBI Taxonomy" id="543379"/>
    <lineage>
        <taxon>Eukaryota</taxon>
        <taxon>Metazoa</taxon>
        <taxon>Ecdysozoa</taxon>
        <taxon>Arthropoda</taxon>
        <taxon>Hexapoda</taxon>
        <taxon>Insecta</taxon>
        <taxon>Pterygota</taxon>
        <taxon>Neoptera</taxon>
        <taxon>Endopterygota</taxon>
        <taxon>Hymenoptera</taxon>
        <taxon>Apocrita</taxon>
        <taxon>Proctotrupomorpha</taxon>
        <taxon>Chalcidoidea</taxon>
        <taxon>Pteromalidae</taxon>
        <taxon>Pteromalinae</taxon>
        <taxon>Trichomalopsis</taxon>
    </lineage>
</organism>
<dbReference type="InterPro" id="IPR036005">
    <property type="entry name" value="Creatinase/aminopeptidase-like"/>
</dbReference>
<dbReference type="CDD" id="cd01085">
    <property type="entry name" value="APP"/>
    <property type="match status" value="1"/>
</dbReference>
<dbReference type="PANTHER" id="PTHR43763">
    <property type="entry name" value="XAA-PRO AMINOPEPTIDASE 1"/>
    <property type="match status" value="1"/>
</dbReference>
<dbReference type="STRING" id="543379.A0A232F1P5"/>
<dbReference type="InterPro" id="IPR000994">
    <property type="entry name" value="Pept_M24"/>
</dbReference>
<keyword evidence="2" id="KW-0479">Metal-binding</keyword>
<dbReference type="Pfam" id="PF16189">
    <property type="entry name" value="Creatinase_N_2"/>
    <property type="match status" value="1"/>
</dbReference>
<evidence type="ECO:0000256" key="1">
    <source>
        <dbReference type="ARBA" id="ARBA00008766"/>
    </source>
</evidence>
<evidence type="ECO:0000259" key="5">
    <source>
        <dbReference type="Pfam" id="PF01321"/>
    </source>
</evidence>
<keyword evidence="3" id="KW-0378">Hydrolase</keyword>
<gene>
    <name evidence="7" type="ORF">TSAR_016806</name>
</gene>
<accession>A0A232F1P5</accession>
<dbReference type="Pfam" id="PF00557">
    <property type="entry name" value="Peptidase_M24"/>
    <property type="match status" value="1"/>
</dbReference>
<name>A0A232F1P5_9HYME</name>
<dbReference type="FunFam" id="3.90.230.10:FF:000009">
    <property type="entry name" value="xaa-Pro aminopeptidase 2"/>
    <property type="match status" value="1"/>
</dbReference>
<dbReference type="SUPFAM" id="SSF53092">
    <property type="entry name" value="Creatinase/prolidase N-terminal domain"/>
    <property type="match status" value="1"/>
</dbReference>
<dbReference type="GO" id="GO:0046872">
    <property type="term" value="F:metal ion binding"/>
    <property type="evidence" value="ECO:0007669"/>
    <property type="project" value="UniProtKB-KW"/>
</dbReference>
<dbReference type="AlphaFoldDB" id="A0A232F1P5"/>
<dbReference type="PANTHER" id="PTHR43763:SF6">
    <property type="entry name" value="XAA-PRO AMINOPEPTIDASE 1"/>
    <property type="match status" value="1"/>
</dbReference>
<reference evidence="7 8" key="1">
    <citation type="journal article" date="2017" name="Curr. Biol.">
        <title>The Evolution of Venom by Co-option of Single-Copy Genes.</title>
        <authorList>
            <person name="Martinson E.O."/>
            <person name="Mrinalini"/>
            <person name="Kelkar Y.D."/>
            <person name="Chang C.H."/>
            <person name="Werren J.H."/>
        </authorList>
    </citation>
    <scope>NUCLEOTIDE SEQUENCE [LARGE SCALE GENOMIC DNA]</scope>
    <source>
        <strain evidence="7 8">Alberta</strain>
        <tissue evidence="7">Whole body</tissue>
    </source>
</reference>
<dbReference type="EMBL" id="NNAY01001324">
    <property type="protein sequence ID" value="OXU24357.1"/>
    <property type="molecule type" value="Genomic_DNA"/>
</dbReference>
<dbReference type="Proteomes" id="UP000215335">
    <property type="component" value="Unassembled WGS sequence"/>
</dbReference>
<keyword evidence="8" id="KW-1185">Reference proteome</keyword>
<dbReference type="GO" id="GO:0070006">
    <property type="term" value="F:metalloaminopeptidase activity"/>
    <property type="evidence" value="ECO:0007669"/>
    <property type="project" value="InterPro"/>
</dbReference>
<comment type="similarity">
    <text evidence="1">Belongs to the peptidase M24B family.</text>
</comment>
<evidence type="ECO:0000256" key="3">
    <source>
        <dbReference type="ARBA" id="ARBA00022801"/>
    </source>
</evidence>
<protein>
    <recommendedName>
        <fullName evidence="9">Peptidase M24 domain-containing protein</fullName>
    </recommendedName>
</protein>
<evidence type="ECO:0000256" key="2">
    <source>
        <dbReference type="ARBA" id="ARBA00022723"/>
    </source>
</evidence>
<proteinExistence type="inferred from homology"/>
<sequence>MSTSFFIQLAVYSCLSFNPLILYVCKVLSEASSLEQNTMFLAGVGASESHSILPIGSLVTLCSAHEFANPSFNYKGSNRKFCPAAKYPNQQPPDRVNTTSRLRSIRSEMKRISTLQTAPLQGYIVTSDDEHQSETVDPRDERRRYITGFTGSAGDALITEDKAVFWTDGRYFIQADSQLDCNWILMKHPQEQTPTLTEWLKNEFKDKKARIGADPKLIPAFVWDQWETELANTSIKLIAVENNLVDTIWQVDRPEYNTYVAYPLELSFSGKPWQEKIKAVRDEMLFLNVTALVVTALDEISWLFNIRGHDLPTTYVLRAYAIIEFGRIRLYTPKHKLDRSTEIHLKMDGCYHADCLGGVFGNIQRFEDFQSTLDLGVAALSLRFLSRRIEISSHLCRCSKPHFVHSIHRVSNGFSIDITTTYTISVNKRLTRPSPIIDMRAEKNDVEIKGMRNAHLKDAVAMCDFLAYMEEQMELEAPGWDELQVVRVVNSFRYEQNDSKGISFDTIVGYGPHGAIPHYEPTNLTNISIDRDSTLVIDSGGQYKDGTTDLTRTLHFGEPTQEQREAYTRVLIGQIELATAVFPSTVRTDQLDVLARKSLWSTGYDYTHGTSHGVGHFLSVHESPIIVAYMGGKSSAVPGCNSAYLQPGYFLSNEPGYYKEGDFGVRLENVIEVVNADVPSSWGQQFFKFRDVALVPYEPKLIEVEMLSPVHRRWLNEYNQRIRDEVGEELKKQLRPKGYWWMMKKTRSIPEWGKVDLNYFRGISNKSPTFTSPLTLLITTFVAHYLCRILGLFS</sequence>
<dbReference type="OrthoDB" id="9995434at2759"/>
<dbReference type="InterPro" id="IPR050422">
    <property type="entry name" value="X-Pro_aminopeptidase_P"/>
</dbReference>
<evidence type="ECO:0000313" key="7">
    <source>
        <dbReference type="EMBL" id="OXU24357.1"/>
    </source>
</evidence>
<evidence type="ECO:0000313" key="8">
    <source>
        <dbReference type="Proteomes" id="UP000215335"/>
    </source>
</evidence>
<comment type="caution">
    <text evidence="7">The sequence shown here is derived from an EMBL/GenBank/DDBJ whole genome shotgun (WGS) entry which is preliminary data.</text>
</comment>
<dbReference type="GO" id="GO:0005737">
    <property type="term" value="C:cytoplasm"/>
    <property type="evidence" value="ECO:0007669"/>
    <property type="project" value="UniProtKB-ARBA"/>
</dbReference>
<feature type="domain" description="Peptidase M24" evidence="4">
    <location>
        <begin position="450"/>
        <end position="673"/>
    </location>
</feature>
<dbReference type="InterPro" id="IPR000587">
    <property type="entry name" value="Creatinase_N"/>
</dbReference>
<dbReference type="Gene3D" id="3.90.230.10">
    <property type="entry name" value="Creatinase/methionine aminopeptidase superfamily"/>
    <property type="match status" value="1"/>
</dbReference>
<feature type="domain" description="Peptidase M24 C-terminal" evidence="6">
    <location>
        <begin position="685"/>
        <end position="749"/>
    </location>
</feature>